<feature type="transmembrane region" description="Helical" evidence="10">
    <location>
        <begin position="148"/>
        <end position="169"/>
    </location>
</feature>
<gene>
    <name evidence="12" type="ORF">BG006_009796</name>
</gene>
<evidence type="ECO:0000256" key="4">
    <source>
        <dbReference type="ARBA" id="ARBA00022568"/>
    </source>
</evidence>
<keyword evidence="10" id="KW-0050">Antiport</keyword>
<evidence type="ECO:0000313" key="12">
    <source>
        <dbReference type="EMBL" id="KAF9326827.1"/>
    </source>
</evidence>
<dbReference type="InterPro" id="IPR004837">
    <property type="entry name" value="NaCa_Exmemb"/>
</dbReference>
<name>A0A9P5SDX9_9FUNG</name>
<dbReference type="Gene3D" id="1.20.1420.30">
    <property type="entry name" value="NCX, central ion-binding region"/>
    <property type="match status" value="1"/>
</dbReference>
<comment type="function">
    <text evidence="10">Has a role in promoting intracellular calcium ion sequestration via the exchange of calcium ions for hydrogen ions across the vacuolar membrane. Involved also in manganese ion homeostasis via its uptake into the vacuole.</text>
</comment>
<keyword evidence="8 10" id="KW-0406">Ion transport</keyword>
<proteinExistence type="inferred from homology"/>
<evidence type="ECO:0000256" key="5">
    <source>
        <dbReference type="ARBA" id="ARBA00022692"/>
    </source>
</evidence>
<dbReference type="EMBL" id="JAAAUY010000732">
    <property type="protein sequence ID" value="KAF9326827.1"/>
    <property type="molecule type" value="Genomic_DNA"/>
</dbReference>
<dbReference type="GO" id="GO:0015369">
    <property type="term" value="F:calcium:proton antiporter activity"/>
    <property type="evidence" value="ECO:0007669"/>
    <property type="project" value="UniProtKB-UniRule"/>
</dbReference>
<comment type="caution">
    <text evidence="12">The sequence shown here is derived from an EMBL/GenBank/DDBJ whole genome shotgun (WGS) entry which is preliminary data.</text>
</comment>
<protein>
    <recommendedName>
        <fullName evidence="10">Vacuolar calcium ion transporter</fullName>
    </recommendedName>
</protein>
<dbReference type="AlphaFoldDB" id="A0A9P5SDX9"/>
<feature type="transmembrane region" description="Helical" evidence="10">
    <location>
        <begin position="59"/>
        <end position="82"/>
    </location>
</feature>
<feature type="transmembrane region" description="Helical" evidence="10">
    <location>
        <begin position="327"/>
        <end position="346"/>
    </location>
</feature>
<dbReference type="NCBIfam" id="TIGR00378">
    <property type="entry name" value="cax"/>
    <property type="match status" value="1"/>
</dbReference>
<dbReference type="InterPro" id="IPR004798">
    <property type="entry name" value="CAX-like"/>
</dbReference>
<keyword evidence="10" id="KW-0926">Vacuole</keyword>
<keyword evidence="5 10" id="KW-0812">Transmembrane</keyword>
<feature type="domain" description="Sodium/calcium exchanger membrane region" evidence="11">
    <location>
        <begin position="30"/>
        <end position="171"/>
    </location>
</feature>
<keyword evidence="4 10" id="KW-0109">Calcium transport</keyword>
<evidence type="ECO:0000256" key="3">
    <source>
        <dbReference type="ARBA" id="ARBA00022448"/>
    </source>
</evidence>
<comment type="caution">
    <text evidence="10">Lacks conserved residue(s) required for the propagation of feature annotation.</text>
</comment>
<dbReference type="GO" id="GO:0006874">
    <property type="term" value="P:intracellular calcium ion homeostasis"/>
    <property type="evidence" value="ECO:0007669"/>
    <property type="project" value="TreeGrafter"/>
</dbReference>
<feature type="domain" description="Sodium/calcium exchanger membrane region" evidence="11">
    <location>
        <begin position="202"/>
        <end position="345"/>
    </location>
</feature>
<comment type="similarity">
    <text evidence="2 10">Belongs to the Ca(2+):cation antiporter (CaCA) (TC 2.A.19) family.</text>
</comment>
<keyword evidence="3 10" id="KW-0813">Transport</keyword>
<keyword evidence="9 10" id="KW-0472">Membrane</keyword>
<feature type="transmembrane region" description="Helical" evidence="10">
    <location>
        <begin position="235"/>
        <end position="256"/>
    </location>
</feature>
<evidence type="ECO:0000313" key="13">
    <source>
        <dbReference type="Proteomes" id="UP000696485"/>
    </source>
</evidence>
<evidence type="ECO:0000256" key="6">
    <source>
        <dbReference type="ARBA" id="ARBA00022837"/>
    </source>
</evidence>
<accession>A0A9P5SDX9</accession>
<evidence type="ECO:0000256" key="8">
    <source>
        <dbReference type="ARBA" id="ARBA00023065"/>
    </source>
</evidence>
<evidence type="ECO:0000256" key="1">
    <source>
        <dbReference type="ARBA" id="ARBA00004127"/>
    </source>
</evidence>
<feature type="transmembrane region" description="Helical" evidence="10">
    <location>
        <begin position="299"/>
        <end position="320"/>
    </location>
</feature>
<dbReference type="PANTHER" id="PTHR31503:SF22">
    <property type="entry name" value="VACUOLAR CALCIUM ION TRANSPORTER"/>
    <property type="match status" value="1"/>
</dbReference>
<dbReference type="PANTHER" id="PTHR31503">
    <property type="entry name" value="VACUOLAR CALCIUM ION TRANSPORTER"/>
    <property type="match status" value="1"/>
</dbReference>
<dbReference type="Pfam" id="PF01699">
    <property type="entry name" value="Na_Ca_ex"/>
    <property type="match status" value="2"/>
</dbReference>
<feature type="transmembrane region" description="Helical" evidence="10">
    <location>
        <begin position="268"/>
        <end position="293"/>
    </location>
</feature>
<evidence type="ECO:0000256" key="9">
    <source>
        <dbReference type="ARBA" id="ARBA00023136"/>
    </source>
</evidence>
<organism evidence="12 13">
    <name type="scientific">Podila minutissima</name>
    <dbReference type="NCBI Taxonomy" id="64525"/>
    <lineage>
        <taxon>Eukaryota</taxon>
        <taxon>Fungi</taxon>
        <taxon>Fungi incertae sedis</taxon>
        <taxon>Mucoromycota</taxon>
        <taxon>Mortierellomycotina</taxon>
        <taxon>Mortierellomycetes</taxon>
        <taxon>Mortierellales</taxon>
        <taxon>Mortierellaceae</taxon>
        <taxon>Podila</taxon>
    </lineage>
</organism>
<dbReference type="GO" id="GO:0012505">
    <property type="term" value="C:endomembrane system"/>
    <property type="evidence" value="ECO:0007669"/>
    <property type="project" value="UniProtKB-SubCell"/>
</dbReference>
<evidence type="ECO:0000259" key="11">
    <source>
        <dbReference type="Pfam" id="PF01699"/>
    </source>
</evidence>
<feature type="transmembrane region" description="Helical" evidence="10">
    <location>
        <begin position="94"/>
        <end position="112"/>
    </location>
</feature>
<dbReference type="Proteomes" id="UP000696485">
    <property type="component" value="Unassembled WGS sequence"/>
</dbReference>
<dbReference type="InterPro" id="IPR044880">
    <property type="entry name" value="NCX_ion-bd_dom_sf"/>
</dbReference>
<comment type="subcellular location">
    <subcellularLocation>
        <location evidence="1">Endomembrane system</location>
        <topology evidence="1">Multi-pass membrane protein</topology>
    </subcellularLocation>
    <subcellularLocation>
        <location evidence="10">Vacuole membrane</location>
    </subcellularLocation>
</comment>
<reference evidence="12" key="1">
    <citation type="journal article" date="2020" name="Fungal Divers.">
        <title>Resolving the Mortierellaceae phylogeny through synthesis of multi-gene phylogenetics and phylogenomics.</title>
        <authorList>
            <person name="Vandepol N."/>
            <person name="Liber J."/>
            <person name="Desiro A."/>
            <person name="Na H."/>
            <person name="Kennedy M."/>
            <person name="Barry K."/>
            <person name="Grigoriev I.V."/>
            <person name="Miller A.N."/>
            <person name="O'Donnell K."/>
            <person name="Stajich J.E."/>
            <person name="Bonito G."/>
        </authorList>
    </citation>
    <scope>NUCLEOTIDE SEQUENCE</scope>
    <source>
        <strain evidence="12">NVP1</strain>
    </source>
</reference>
<evidence type="ECO:0000256" key="7">
    <source>
        <dbReference type="ARBA" id="ARBA00022989"/>
    </source>
</evidence>
<dbReference type="InterPro" id="IPR004713">
    <property type="entry name" value="CaH_exchang"/>
</dbReference>
<evidence type="ECO:0000256" key="2">
    <source>
        <dbReference type="ARBA" id="ARBA00008170"/>
    </source>
</evidence>
<sequence length="371" mass="40938">MLVMMHLGKAAGAALEELVPRFGMSIVSVLDAFTSTTIELAVAAFALRKGLIKVVQAAMLGAILNNLLLVMGIAITVGGVYNHQQQLKKETTQTAINILMLCTIAYVIPVALDYSLVNIHKQHLPTFTNSTDILKQRVEIQTLVDKDILALSKVMAIIMLIVYLCCLLYQYHSRTFMVTPEQKHEGPHTVERRYTHFWFAGLAFVAAMAAQIYSANLLVHAVETLGRQFHLNDSFVGFILLPIVLVADLQEEVIAIRESRANRLDKCVSLMVGSCMQIALLVTPLLVLMGWIMDQPMTFRFTVMEVVILVGSVLIINYMISDNETNWLEGLLLLAVYLLCAIAFYYDMSSKETLPGEGNTISGEGTAGGGH</sequence>
<keyword evidence="6 10" id="KW-0106">Calcium</keyword>
<keyword evidence="7 10" id="KW-1133">Transmembrane helix</keyword>
<evidence type="ECO:0000256" key="10">
    <source>
        <dbReference type="RuleBase" id="RU365028"/>
    </source>
</evidence>
<keyword evidence="13" id="KW-1185">Reference proteome</keyword>
<feature type="transmembrane region" description="Helical" evidence="10">
    <location>
        <begin position="197"/>
        <end position="215"/>
    </location>
</feature>
<dbReference type="GO" id="GO:0005774">
    <property type="term" value="C:vacuolar membrane"/>
    <property type="evidence" value="ECO:0007669"/>
    <property type="project" value="UniProtKB-SubCell"/>
</dbReference>